<dbReference type="InterPro" id="IPR007076">
    <property type="entry name" value="TfoX_N"/>
</dbReference>
<dbReference type="OrthoDB" id="1524907at2"/>
<dbReference type="Proteomes" id="UP000237682">
    <property type="component" value="Unassembled WGS sequence"/>
</dbReference>
<evidence type="ECO:0000259" key="2">
    <source>
        <dbReference type="Pfam" id="PF04993"/>
    </source>
</evidence>
<dbReference type="Gene3D" id="3.30.1460.30">
    <property type="entry name" value="YgaC/TfoX-N like chaperone"/>
    <property type="match status" value="1"/>
</dbReference>
<protein>
    <submittedName>
        <fullName evidence="3">Competence protein TfoX</fullName>
    </submittedName>
</protein>
<accession>A0A2S9QBL3</accession>
<dbReference type="PANTHER" id="PTHR36121:SF1">
    <property type="entry name" value="PROTEIN SXY"/>
    <property type="match status" value="1"/>
</dbReference>
<comment type="caution">
    <text evidence="3">The sequence shown here is derived from an EMBL/GenBank/DDBJ whole genome shotgun (WGS) entry which is preliminary data.</text>
</comment>
<evidence type="ECO:0000256" key="1">
    <source>
        <dbReference type="SAM" id="MobiDB-lite"/>
    </source>
</evidence>
<dbReference type="InterPro" id="IPR047525">
    <property type="entry name" value="TfoX-like"/>
</dbReference>
<feature type="compositionally biased region" description="Basic residues" evidence="1">
    <location>
        <begin position="103"/>
        <end position="115"/>
    </location>
</feature>
<proteinExistence type="predicted"/>
<keyword evidence="4" id="KW-1185">Reference proteome</keyword>
<reference evidence="3 4" key="1">
    <citation type="submission" date="2018-02" db="EMBL/GenBank/DDBJ databases">
        <title>Whole genome sequencing of endophytic bacterium.</title>
        <authorList>
            <person name="Eedara R."/>
            <person name="Podile A.R."/>
        </authorList>
    </citation>
    <scope>NUCLEOTIDE SEQUENCE [LARGE SCALE GENOMIC DNA]</scope>
    <source>
        <strain evidence="3 4">RP1T</strain>
    </source>
</reference>
<organism evidence="3 4">
    <name type="scientific">Labrys okinawensis</name>
    <dbReference type="NCBI Taxonomy" id="346911"/>
    <lineage>
        <taxon>Bacteria</taxon>
        <taxon>Pseudomonadati</taxon>
        <taxon>Pseudomonadota</taxon>
        <taxon>Alphaproteobacteria</taxon>
        <taxon>Hyphomicrobiales</taxon>
        <taxon>Xanthobacteraceae</taxon>
        <taxon>Labrys</taxon>
    </lineage>
</organism>
<sequence>MDHEHLRDLFAGMPRLSIRRMFGGVGLYSDGVVFALGAFDEIWIKVDAEVQPLFEQAGSRPFRYRGKNRDVQLPYWSLPDAALDDPDEALKWGRLGLAASLRAPKRASKAKRSRKSAPQPA</sequence>
<evidence type="ECO:0000313" key="4">
    <source>
        <dbReference type="Proteomes" id="UP000237682"/>
    </source>
</evidence>
<dbReference type="PANTHER" id="PTHR36121">
    <property type="entry name" value="PROTEIN SXY"/>
    <property type="match status" value="1"/>
</dbReference>
<dbReference type="EMBL" id="PUEJ01000005">
    <property type="protein sequence ID" value="PRH86746.1"/>
    <property type="molecule type" value="Genomic_DNA"/>
</dbReference>
<dbReference type="SUPFAM" id="SSF159894">
    <property type="entry name" value="YgaC/TfoX-N like"/>
    <property type="match status" value="1"/>
</dbReference>
<gene>
    <name evidence="3" type="ORF">C5L14_15695</name>
</gene>
<feature type="domain" description="TfoX N-terminal" evidence="2">
    <location>
        <begin position="8"/>
        <end position="99"/>
    </location>
</feature>
<feature type="region of interest" description="Disordered" evidence="1">
    <location>
        <begin position="102"/>
        <end position="121"/>
    </location>
</feature>
<evidence type="ECO:0000313" key="3">
    <source>
        <dbReference type="EMBL" id="PRH86746.1"/>
    </source>
</evidence>
<dbReference type="Pfam" id="PF04993">
    <property type="entry name" value="TfoX_N"/>
    <property type="match status" value="1"/>
</dbReference>
<dbReference type="RefSeq" id="WP_105862972.1">
    <property type="nucleotide sequence ID" value="NZ_PUEJ01000005.1"/>
</dbReference>
<name>A0A2S9QBL3_9HYPH</name>
<dbReference type="AlphaFoldDB" id="A0A2S9QBL3"/>